<organism evidence="2 3">
    <name type="scientific">Flammeovirga yaeyamensis</name>
    <dbReference type="NCBI Taxonomy" id="367791"/>
    <lineage>
        <taxon>Bacteria</taxon>
        <taxon>Pseudomonadati</taxon>
        <taxon>Bacteroidota</taxon>
        <taxon>Cytophagia</taxon>
        <taxon>Cytophagales</taxon>
        <taxon>Flammeovirgaceae</taxon>
        <taxon>Flammeovirga</taxon>
    </lineage>
</organism>
<dbReference type="RefSeq" id="WP_169662948.1">
    <property type="nucleotide sequence ID" value="NZ_CP076132.1"/>
</dbReference>
<gene>
    <name evidence="2" type="ORF">KMW28_17630</name>
</gene>
<name>A0AAX1N1M7_9BACT</name>
<protein>
    <submittedName>
        <fullName evidence="2">FixH family protein</fullName>
    </submittedName>
</protein>
<sequence length="146" mass="16831">MKVHWGKSVVVVFVIFGVFIISMVIKMFQVPVNMVSKQYYAEEQLYEVQQRQKDNIKLLSAEPIITLNKADGNIDFILPQDIQDIEGNIRFFRPSDSRLDFNAPLKLNEANAQAIDASRMVKGRWIIKLTFTSKGVDYLYEKSLVI</sequence>
<keyword evidence="1" id="KW-1133">Transmembrane helix</keyword>
<accession>A0AAX1N1M7</accession>
<evidence type="ECO:0000313" key="2">
    <source>
        <dbReference type="EMBL" id="QWG01465.1"/>
    </source>
</evidence>
<dbReference type="Pfam" id="PF05751">
    <property type="entry name" value="FixH"/>
    <property type="match status" value="1"/>
</dbReference>
<evidence type="ECO:0000256" key="1">
    <source>
        <dbReference type="SAM" id="Phobius"/>
    </source>
</evidence>
<reference evidence="2 3" key="1">
    <citation type="submission" date="2021-05" db="EMBL/GenBank/DDBJ databases">
        <title>Comparative genomic studies on the polysaccharide-degrading batcterial strains of the Flammeovirga genus.</title>
        <authorList>
            <person name="Zewei F."/>
            <person name="Zheng Z."/>
            <person name="Yu L."/>
            <person name="Ruyue G."/>
            <person name="Yanhong M."/>
            <person name="Yuanyuan C."/>
            <person name="Jingyan G."/>
            <person name="Wenjun H."/>
        </authorList>
    </citation>
    <scope>NUCLEOTIDE SEQUENCE [LARGE SCALE GENOMIC DNA]</scope>
    <source>
        <strain evidence="2 3">NBRC:100898</strain>
    </source>
</reference>
<dbReference type="InterPro" id="IPR008620">
    <property type="entry name" value="FixH"/>
</dbReference>
<dbReference type="Proteomes" id="UP000678679">
    <property type="component" value="Chromosome 1"/>
</dbReference>
<keyword evidence="1" id="KW-0472">Membrane</keyword>
<proteinExistence type="predicted"/>
<dbReference type="AlphaFoldDB" id="A0AAX1N1M7"/>
<feature type="transmembrane region" description="Helical" evidence="1">
    <location>
        <begin position="6"/>
        <end position="28"/>
    </location>
</feature>
<dbReference type="KEGG" id="fya:KMW28_17630"/>
<evidence type="ECO:0000313" key="3">
    <source>
        <dbReference type="Proteomes" id="UP000678679"/>
    </source>
</evidence>
<dbReference type="EMBL" id="CP076132">
    <property type="protein sequence ID" value="QWG01465.1"/>
    <property type="molecule type" value="Genomic_DNA"/>
</dbReference>
<keyword evidence="3" id="KW-1185">Reference proteome</keyword>
<keyword evidence="1" id="KW-0812">Transmembrane</keyword>